<dbReference type="Proteomes" id="UP000825935">
    <property type="component" value="Chromosome 24"/>
</dbReference>
<dbReference type="EMBL" id="CM035429">
    <property type="protein sequence ID" value="KAH7300152.1"/>
    <property type="molecule type" value="Genomic_DNA"/>
</dbReference>
<sequence>MQQNKPPSPPPLPPRSYVDTTCSRGFTKVPLIEGNLLQGMSPKSSTDLKGKEKLLDSAHFIDTEALGCDKDKDALIIDRDSLNNWHSQLCEKVVIGLCHGSRPTQEALKAWIKTKCENRGWIVKHVQFCPSNFILFFFEDASIAFQVISEG</sequence>
<keyword evidence="2" id="KW-1185">Reference proteome</keyword>
<evidence type="ECO:0000313" key="2">
    <source>
        <dbReference type="Proteomes" id="UP000825935"/>
    </source>
</evidence>
<proteinExistence type="predicted"/>
<protein>
    <recommendedName>
        <fullName evidence="3">DUF4283 domain-containing protein</fullName>
    </recommendedName>
</protein>
<dbReference type="AlphaFoldDB" id="A0A8T2RUP8"/>
<name>A0A8T2RUP8_CERRI</name>
<accession>A0A8T2RUP8</accession>
<evidence type="ECO:0000313" key="1">
    <source>
        <dbReference type="EMBL" id="KAH7300152.1"/>
    </source>
</evidence>
<gene>
    <name evidence="1" type="ORF">KP509_24G046700</name>
</gene>
<comment type="caution">
    <text evidence="1">The sequence shown here is derived from an EMBL/GenBank/DDBJ whole genome shotgun (WGS) entry which is preliminary data.</text>
</comment>
<reference evidence="1" key="1">
    <citation type="submission" date="2021-08" db="EMBL/GenBank/DDBJ databases">
        <title>WGS assembly of Ceratopteris richardii.</title>
        <authorList>
            <person name="Marchant D.B."/>
            <person name="Chen G."/>
            <person name="Jenkins J."/>
            <person name="Shu S."/>
            <person name="Leebens-Mack J."/>
            <person name="Grimwood J."/>
            <person name="Schmutz J."/>
            <person name="Soltis P."/>
            <person name="Soltis D."/>
            <person name="Chen Z.-H."/>
        </authorList>
    </citation>
    <scope>NUCLEOTIDE SEQUENCE</scope>
    <source>
        <strain evidence="1">Whitten #5841</strain>
        <tissue evidence="1">Leaf</tissue>
    </source>
</reference>
<evidence type="ECO:0008006" key="3">
    <source>
        <dbReference type="Google" id="ProtNLM"/>
    </source>
</evidence>
<dbReference type="OrthoDB" id="10595924at2759"/>
<organism evidence="1 2">
    <name type="scientific">Ceratopteris richardii</name>
    <name type="common">Triangle waterfern</name>
    <dbReference type="NCBI Taxonomy" id="49495"/>
    <lineage>
        <taxon>Eukaryota</taxon>
        <taxon>Viridiplantae</taxon>
        <taxon>Streptophyta</taxon>
        <taxon>Embryophyta</taxon>
        <taxon>Tracheophyta</taxon>
        <taxon>Polypodiopsida</taxon>
        <taxon>Polypodiidae</taxon>
        <taxon>Polypodiales</taxon>
        <taxon>Pteridineae</taxon>
        <taxon>Pteridaceae</taxon>
        <taxon>Parkerioideae</taxon>
        <taxon>Ceratopteris</taxon>
    </lineage>
</organism>